<dbReference type="InterPro" id="IPR005537">
    <property type="entry name" value="RAMP_III_fam"/>
</dbReference>
<evidence type="ECO:0000256" key="1">
    <source>
        <dbReference type="ARBA" id="ARBA00023118"/>
    </source>
</evidence>
<protein>
    <recommendedName>
        <fullName evidence="2">CRISPR type III-associated protein domain-containing protein</fullName>
    </recommendedName>
</protein>
<organism evidence="3 4">
    <name type="scientific">Paenibacillus cisolokensis</name>
    <dbReference type="NCBI Taxonomy" id="1658519"/>
    <lineage>
        <taxon>Bacteria</taxon>
        <taxon>Bacillati</taxon>
        <taxon>Bacillota</taxon>
        <taxon>Bacilli</taxon>
        <taxon>Bacillales</taxon>
        <taxon>Paenibacillaceae</taxon>
        <taxon>Paenibacillus</taxon>
    </lineage>
</organism>
<accession>A0ABQ4NFH3</accession>
<name>A0ABQ4NFH3_9BACL</name>
<evidence type="ECO:0000313" key="3">
    <source>
        <dbReference type="EMBL" id="GIQ67002.1"/>
    </source>
</evidence>
<proteinExistence type="predicted"/>
<dbReference type="NCBIfam" id="TIGR01894">
    <property type="entry name" value="cas_TM1795_cmr1"/>
    <property type="match status" value="1"/>
</dbReference>
<dbReference type="EMBL" id="BOVJ01000239">
    <property type="protein sequence ID" value="GIQ67002.1"/>
    <property type="molecule type" value="Genomic_DNA"/>
</dbReference>
<keyword evidence="4" id="KW-1185">Reference proteome</keyword>
<dbReference type="Pfam" id="PF03787">
    <property type="entry name" value="RAMPs"/>
    <property type="match status" value="1"/>
</dbReference>
<dbReference type="InterPro" id="IPR007522">
    <property type="entry name" value="CRISPR-assoc_prot_TM1795"/>
</dbReference>
<evidence type="ECO:0000259" key="2">
    <source>
        <dbReference type="Pfam" id="PF03787"/>
    </source>
</evidence>
<comment type="caution">
    <text evidence="3">The sequence shown here is derived from an EMBL/GenBank/DDBJ whole genome shotgun (WGS) entry which is preliminary data.</text>
</comment>
<gene>
    <name evidence="3" type="ORF">PACILC2_55700</name>
</gene>
<reference evidence="3 4" key="1">
    <citation type="submission" date="2021-04" db="EMBL/GenBank/DDBJ databases">
        <title>Draft genome sequence of Paenibacillus cisolokensis, LC2-13A.</title>
        <authorList>
            <person name="Uke A."/>
            <person name="Chhe C."/>
            <person name="Baramee S."/>
            <person name="Kosugi A."/>
        </authorList>
    </citation>
    <scope>NUCLEOTIDE SEQUENCE [LARGE SCALE GENOMIC DNA]</scope>
    <source>
        <strain evidence="3 4">LC2-13A</strain>
    </source>
</reference>
<feature type="domain" description="CRISPR type III-associated protein" evidence="2">
    <location>
        <begin position="31"/>
        <end position="151"/>
    </location>
</feature>
<evidence type="ECO:0000313" key="4">
    <source>
        <dbReference type="Proteomes" id="UP000680304"/>
    </source>
</evidence>
<dbReference type="Proteomes" id="UP000680304">
    <property type="component" value="Unassembled WGS sequence"/>
</dbReference>
<keyword evidence="1" id="KW-0051">Antiviral defense</keyword>
<sequence length="196" mass="21620">MTRSNGVVPPCLDTINKRLSDTSNIASEVFEIQTVTPMIGGSSTPGKVNEKEPVRSASIRGHLRFWWRATRGAAFAEVSDLRRREAEIFGDTETPSRVKIWVSYGEATKANAWVPNYIMINRELKASSDRFKFNLHLQYSGEGEESDSNPLSVKALKRKCTRLCGLGSILAVSAAERVEDVEVCSASNSLQGNILI</sequence>
<dbReference type="RefSeq" id="WP_213531673.1">
    <property type="nucleotide sequence ID" value="NZ_BOVJ01000239.1"/>
</dbReference>